<keyword evidence="4" id="KW-1185">Reference proteome</keyword>
<evidence type="ECO:0000313" key="4">
    <source>
        <dbReference type="Proteomes" id="UP000547879"/>
    </source>
</evidence>
<evidence type="ECO:0000313" key="3">
    <source>
        <dbReference type="EMBL" id="MBB6163677.1"/>
    </source>
</evidence>
<accession>A0A7X0D0R3</accession>
<evidence type="ECO:0000259" key="2">
    <source>
        <dbReference type="Pfam" id="PF12804"/>
    </source>
</evidence>
<dbReference type="Proteomes" id="UP000547879">
    <property type="component" value="Unassembled WGS sequence"/>
</dbReference>
<organism evidence="3 4">
    <name type="scientific">Rhizobium wenxiniae</name>
    <dbReference type="NCBI Taxonomy" id="1737357"/>
    <lineage>
        <taxon>Bacteria</taxon>
        <taxon>Pseudomonadati</taxon>
        <taxon>Pseudomonadota</taxon>
        <taxon>Alphaproteobacteria</taxon>
        <taxon>Hyphomicrobiales</taxon>
        <taxon>Rhizobiaceae</taxon>
        <taxon>Rhizobium/Agrobacterium group</taxon>
        <taxon>Rhizobium</taxon>
    </lineage>
</organism>
<dbReference type="GO" id="GO:0061602">
    <property type="term" value="F:molybdenum cofactor cytidylyltransferase activity"/>
    <property type="evidence" value="ECO:0007669"/>
    <property type="project" value="UniProtKB-EC"/>
</dbReference>
<proteinExistence type="predicted"/>
<dbReference type="Gene3D" id="3.90.550.10">
    <property type="entry name" value="Spore Coat Polysaccharide Biosynthesis Protein SpsA, Chain A"/>
    <property type="match status" value="1"/>
</dbReference>
<keyword evidence="3" id="KW-0808">Transferase</keyword>
<keyword evidence="1" id="KW-0460">Magnesium</keyword>
<gene>
    <name evidence="3" type="ORF">HNQ72_003517</name>
</gene>
<dbReference type="SUPFAM" id="SSF53448">
    <property type="entry name" value="Nucleotide-diphospho-sugar transferases"/>
    <property type="match status" value="1"/>
</dbReference>
<name>A0A7X0D0R3_9HYPH</name>
<feature type="domain" description="MobA-like NTP transferase" evidence="2">
    <location>
        <begin position="8"/>
        <end position="167"/>
    </location>
</feature>
<dbReference type="CDD" id="cd04182">
    <property type="entry name" value="GT_2_like_f"/>
    <property type="match status" value="1"/>
</dbReference>
<dbReference type="EMBL" id="JACHEG010000003">
    <property type="protein sequence ID" value="MBB6163677.1"/>
    <property type="molecule type" value="Genomic_DNA"/>
</dbReference>
<protein>
    <submittedName>
        <fullName evidence="3">Molybdenum cofactor cytidylyltransferase</fullName>
        <ecNumber evidence="3">2.7.7.76</ecNumber>
    </submittedName>
</protein>
<keyword evidence="3" id="KW-0548">Nucleotidyltransferase</keyword>
<dbReference type="AlphaFoldDB" id="A0A7X0D0R3"/>
<dbReference type="InterPro" id="IPR029044">
    <property type="entry name" value="Nucleotide-diphossugar_trans"/>
</dbReference>
<dbReference type="InterPro" id="IPR025877">
    <property type="entry name" value="MobA-like_NTP_Trfase"/>
</dbReference>
<sequence length="201" mass="20871">MGMKVAIAVLAAGRSTRMGSFNKLLSRFGEVPLVQLSITQAIAAGRGPVFLVTGHMADEIREAISGFPVTIVHNSEYASGLSSSIRTALRVIPDDCAGVLIHLADMPLVTEIDIAAISDAFICNEGGVVVRATACGKPGNPVVLPRSLFSELSLLEGDTGARGLIAASEIPVIDVEIGRAASYDVDTPEALEAAGGFRPSR</sequence>
<dbReference type="EC" id="2.7.7.76" evidence="3"/>
<evidence type="ECO:0000256" key="1">
    <source>
        <dbReference type="ARBA" id="ARBA00022842"/>
    </source>
</evidence>
<dbReference type="Pfam" id="PF12804">
    <property type="entry name" value="NTP_transf_3"/>
    <property type="match status" value="1"/>
</dbReference>
<reference evidence="3 4" key="1">
    <citation type="submission" date="2020-08" db="EMBL/GenBank/DDBJ databases">
        <title>Genomic Encyclopedia of Type Strains, Phase IV (KMG-IV): sequencing the most valuable type-strain genomes for metagenomic binning, comparative biology and taxonomic classification.</title>
        <authorList>
            <person name="Goeker M."/>
        </authorList>
    </citation>
    <scope>NUCLEOTIDE SEQUENCE [LARGE SCALE GENOMIC DNA]</scope>
    <source>
        <strain evidence="3 4">DSM 100734</strain>
    </source>
</reference>
<dbReference type="PANTHER" id="PTHR43777:SF1">
    <property type="entry name" value="MOLYBDENUM COFACTOR CYTIDYLYLTRANSFERASE"/>
    <property type="match status" value="1"/>
</dbReference>
<dbReference type="PANTHER" id="PTHR43777">
    <property type="entry name" value="MOLYBDENUM COFACTOR CYTIDYLYLTRANSFERASE"/>
    <property type="match status" value="1"/>
</dbReference>
<dbReference type="RefSeq" id="WP_183993572.1">
    <property type="nucleotide sequence ID" value="NZ_BMHW01000008.1"/>
</dbReference>
<comment type="caution">
    <text evidence="3">The sequence shown here is derived from an EMBL/GenBank/DDBJ whole genome shotgun (WGS) entry which is preliminary data.</text>
</comment>